<evidence type="ECO:0000256" key="2">
    <source>
        <dbReference type="ARBA" id="ARBA00023125"/>
    </source>
</evidence>
<dbReference type="PROSITE" id="PS01124">
    <property type="entry name" value="HTH_ARAC_FAMILY_2"/>
    <property type="match status" value="1"/>
</dbReference>
<dbReference type="InterPro" id="IPR037923">
    <property type="entry name" value="HTH-like"/>
</dbReference>
<evidence type="ECO:0000256" key="3">
    <source>
        <dbReference type="ARBA" id="ARBA00023163"/>
    </source>
</evidence>
<sequence length="298" mass="34098">MIAQHLPQRNESVKGEVEKADYYTLELENTSHDQLRVVGGGKEHCEPNFCQNVVEAPFYGIEYIVSGSCILERNGIAETLTAGSLFAYSPRDTYVLRNANTQPLVKHFINFEGNDASLLVENKALIDFQTPNLIHHKWVERTFVSLQECGMGGCNKRQAACKHLLLYLSTRLSDTSQSEMDTTYVSASRSNFDNICRYIEENYARITSPLEVANTFNISHQYLCFLFKKFSNETPTKMVTRFKLARAVELLRERTLLIKQIAEQVGFVDQYYFSKCFKGYYGLSPRKFLNRSALRISA</sequence>
<organism evidence="5 6">
    <name type="scientific">Pelagicoccus mobilis</name>
    <dbReference type="NCBI Taxonomy" id="415221"/>
    <lineage>
        <taxon>Bacteria</taxon>
        <taxon>Pseudomonadati</taxon>
        <taxon>Verrucomicrobiota</taxon>
        <taxon>Opitutia</taxon>
        <taxon>Puniceicoccales</taxon>
        <taxon>Pelagicoccaceae</taxon>
        <taxon>Pelagicoccus</taxon>
    </lineage>
</organism>
<keyword evidence="2" id="KW-0238">DNA-binding</keyword>
<keyword evidence="3" id="KW-0804">Transcription</keyword>
<evidence type="ECO:0000313" key="6">
    <source>
        <dbReference type="Proteomes" id="UP000617628"/>
    </source>
</evidence>
<dbReference type="SMART" id="SM00342">
    <property type="entry name" value="HTH_ARAC"/>
    <property type="match status" value="1"/>
</dbReference>
<dbReference type="InterPro" id="IPR020449">
    <property type="entry name" value="Tscrpt_reg_AraC-type_HTH"/>
</dbReference>
<dbReference type="PANTHER" id="PTHR43280:SF31">
    <property type="entry name" value="TRANSCRIPTIONAL REGULATORY PROTEIN"/>
    <property type="match status" value="1"/>
</dbReference>
<dbReference type="EMBL" id="JAENIL010000004">
    <property type="protein sequence ID" value="MBK1875830.1"/>
    <property type="molecule type" value="Genomic_DNA"/>
</dbReference>
<proteinExistence type="predicted"/>
<dbReference type="PANTHER" id="PTHR43280">
    <property type="entry name" value="ARAC-FAMILY TRANSCRIPTIONAL REGULATOR"/>
    <property type="match status" value="1"/>
</dbReference>
<keyword evidence="6" id="KW-1185">Reference proteome</keyword>
<dbReference type="AlphaFoldDB" id="A0A934RQS7"/>
<dbReference type="RefSeq" id="WP_200354045.1">
    <property type="nucleotide sequence ID" value="NZ_JAENIL010000004.1"/>
</dbReference>
<name>A0A934RQS7_9BACT</name>
<dbReference type="SUPFAM" id="SSF51215">
    <property type="entry name" value="Regulatory protein AraC"/>
    <property type="match status" value="1"/>
</dbReference>
<comment type="caution">
    <text evidence="5">The sequence shown here is derived from an EMBL/GenBank/DDBJ whole genome shotgun (WGS) entry which is preliminary data.</text>
</comment>
<evidence type="ECO:0000313" key="5">
    <source>
        <dbReference type="EMBL" id="MBK1875830.1"/>
    </source>
</evidence>
<dbReference type="InterPro" id="IPR009057">
    <property type="entry name" value="Homeodomain-like_sf"/>
</dbReference>
<dbReference type="Pfam" id="PF12833">
    <property type="entry name" value="HTH_18"/>
    <property type="match status" value="1"/>
</dbReference>
<evidence type="ECO:0000259" key="4">
    <source>
        <dbReference type="PROSITE" id="PS01124"/>
    </source>
</evidence>
<reference evidence="5" key="1">
    <citation type="submission" date="2021-01" db="EMBL/GenBank/DDBJ databases">
        <title>Modified the classification status of verrucomicrobia.</title>
        <authorList>
            <person name="Feng X."/>
        </authorList>
    </citation>
    <scope>NUCLEOTIDE SEQUENCE</scope>
    <source>
        <strain evidence="5">KCTC 13126</strain>
    </source>
</reference>
<dbReference type="SUPFAM" id="SSF46689">
    <property type="entry name" value="Homeodomain-like"/>
    <property type="match status" value="1"/>
</dbReference>
<gene>
    <name evidence="5" type="ORF">JIN87_03060</name>
</gene>
<feature type="domain" description="HTH araC/xylS-type" evidence="4">
    <location>
        <begin position="193"/>
        <end position="291"/>
    </location>
</feature>
<accession>A0A934RQS7</accession>
<dbReference type="Proteomes" id="UP000617628">
    <property type="component" value="Unassembled WGS sequence"/>
</dbReference>
<keyword evidence="1" id="KW-0805">Transcription regulation</keyword>
<dbReference type="Gene3D" id="1.10.10.60">
    <property type="entry name" value="Homeodomain-like"/>
    <property type="match status" value="2"/>
</dbReference>
<dbReference type="InterPro" id="IPR018060">
    <property type="entry name" value="HTH_AraC"/>
</dbReference>
<evidence type="ECO:0000256" key="1">
    <source>
        <dbReference type="ARBA" id="ARBA00023015"/>
    </source>
</evidence>
<dbReference type="GO" id="GO:0003700">
    <property type="term" value="F:DNA-binding transcription factor activity"/>
    <property type="evidence" value="ECO:0007669"/>
    <property type="project" value="InterPro"/>
</dbReference>
<protein>
    <submittedName>
        <fullName evidence="5">Helix-turn-helix transcriptional regulator</fullName>
    </submittedName>
</protein>
<dbReference type="GO" id="GO:0043565">
    <property type="term" value="F:sequence-specific DNA binding"/>
    <property type="evidence" value="ECO:0007669"/>
    <property type="project" value="InterPro"/>
</dbReference>
<dbReference type="PRINTS" id="PR00032">
    <property type="entry name" value="HTHARAC"/>
</dbReference>